<evidence type="ECO:0000313" key="2">
    <source>
        <dbReference type="Proteomes" id="UP000193409"/>
    </source>
</evidence>
<evidence type="ECO:0008006" key="3">
    <source>
        <dbReference type="Google" id="ProtNLM"/>
    </source>
</evidence>
<dbReference type="Gene3D" id="3.40.50.300">
    <property type="entry name" value="P-loop containing nucleotide triphosphate hydrolases"/>
    <property type="match status" value="1"/>
</dbReference>
<sequence>MATASAPEPRTPPVLHLICGKIASGKSTLARHLAEAPATVRLSEDEWLAALFSEQMRTGADYLRCAALLRGAIGPHVVGLLRAGVSVVMDFPANTEEQRAWMARLLEDSGAAHRMHVIEAPDDLCLARLKARNAGGAHPFAATEAQFRRFTKHYAPPKPEEGFRLVVHTALP</sequence>
<proteinExistence type="predicted"/>
<gene>
    <name evidence="1" type="ORF">PSA7680_00303</name>
</gene>
<dbReference type="SUPFAM" id="SSF52540">
    <property type="entry name" value="P-loop containing nucleoside triphosphate hydrolases"/>
    <property type="match status" value="1"/>
</dbReference>
<dbReference type="InterPro" id="IPR027417">
    <property type="entry name" value="P-loop_NTPase"/>
</dbReference>
<dbReference type="Proteomes" id="UP000193409">
    <property type="component" value="Unassembled WGS sequence"/>
</dbReference>
<reference evidence="1" key="1">
    <citation type="submission" date="2017-03" db="EMBL/GenBank/DDBJ databases">
        <authorList>
            <person name="Afonso C.L."/>
            <person name="Miller P.J."/>
            <person name="Scott M.A."/>
            <person name="Spackman E."/>
            <person name="Goraichik I."/>
            <person name="Dimitrov K.M."/>
            <person name="Suarez D.L."/>
            <person name="Swayne D.E."/>
        </authorList>
    </citation>
    <scope>NUCLEOTIDE SEQUENCE [LARGE SCALE GENOMIC DNA]</scope>
    <source>
        <strain evidence="1">CECT 7680</strain>
    </source>
</reference>
<keyword evidence="2" id="KW-1185">Reference proteome</keyword>
<dbReference type="OrthoDB" id="531205at2"/>
<protein>
    <recommendedName>
        <fullName evidence="3">Zeta toxin</fullName>
    </recommendedName>
</protein>
<dbReference type="Pfam" id="PF13671">
    <property type="entry name" value="AAA_33"/>
    <property type="match status" value="1"/>
</dbReference>
<accession>A0A1Y5RCZ3</accession>
<name>A0A1Y5RCZ3_9RHOB</name>
<dbReference type="RefSeq" id="WP_085866896.1">
    <property type="nucleotide sequence ID" value="NZ_FWFQ01000002.1"/>
</dbReference>
<organism evidence="1 2">
    <name type="scientific">Pseudoruegeria aquimaris</name>
    <dbReference type="NCBI Taxonomy" id="393663"/>
    <lineage>
        <taxon>Bacteria</taxon>
        <taxon>Pseudomonadati</taxon>
        <taxon>Pseudomonadota</taxon>
        <taxon>Alphaproteobacteria</taxon>
        <taxon>Rhodobacterales</taxon>
        <taxon>Roseobacteraceae</taxon>
        <taxon>Pseudoruegeria</taxon>
    </lineage>
</organism>
<evidence type="ECO:0000313" key="1">
    <source>
        <dbReference type="EMBL" id="SLN14222.1"/>
    </source>
</evidence>
<dbReference type="AlphaFoldDB" id="A0A1Y5RCZ3"/>
<dbReference type="EMBL" id="FWFQ01000002">
    <property type="protein sequence ID" value="SLN14222.1"/>
    <property type="molecule type" value="Genomic_DNA"/>
</dbReference>